<proteinExistence type="predicted"/>
<organism evidence="2 3">
    <name type="scientific">Xanthocytophaga agilis</name>
    <dbReference type="NCBI Taxonomy" id="3048010"/>
    <lineage>
        <taxon>Bacteria</taxon>
        <taxon>Pseudomonadati</taxon>
        <taxon>Bacteroidota</taxon>
        <taxon>Cytophagia</taxon>
        <taxon>Cytophagales</taxon>
        <taxon>Rhodocytophagaceae</taxon>
        <taxon>Xanthocytophaga</taxon>
    </lineage>
</organism>
<evidence type="ECO:0000313" key="2">
    <source>
        <dbReference type="EMBL" id="MDJ1502748.1"/>
    </source>
</evidence>
<keyword evidence="1" id="KW-0175">Coiled coil</keyword>
<gene>
    <name evidence="2" type="ORF">QNI22_18920</name>
</gene>
<dbReference type="RefSeq" id="WP_314513015.1">
    <property type="nucleotide sequence ID" value="NZ_JASJOU010000006.1"/>
</dbReference>
<reference evidence="2" key="1">
    <citation type="submission" date="2023-05" db="EMBL/GenBank/DDBJ databases">
        <authorList>
            <person name="Zhang X."/>
        </authorList>
    </citation>
    <scope>NUCLEOTIDE SEQUENCE</scope>
    <source>
        <strain evidence="2">BD1B2-1</strain>
    </source>
</reference>
<name>A0AAE3R8L4_9BACT</name>
<evidence type="ECO:0000256" key="1">
    <source>
        <dbReference type="SAM" id="Coils"/>
    </source>
</evidence>
<comment type="caution">
    <text evidence="2">The sequence shown here is derived from an EMBL/GenBank/DDBJ whole genome shotgun (WGS) entry which is preliminary data.</text>
</comment>
<protein>
    <submittedName>
        <fullName evidence="2">Uncharacterized protein</fullName>
    </submittedName>
</protein>
<sequence length="48" mass="5621">MHVGKLTNFRDCEKELEKALQRIVDLEARIADKDELIAVLKERLIERA</sequence>
<feature type="coiled-coil region" evidence="1">
    <location>
        <begin position="9"/>
        <end position="43"/>
    </location>
</feature>
<keyword evidence="3" id="KW-1185">Reference proteome</keyword>
<dbReference type="AlphaFoldDB" id="A0AAE3R8L4"/>
<accession>A0AAE3R8L4</accession>
<dbReference type="Proteomes" id="UP001232063">
    <property type="component" value="Unassembled WGS sequence"/>
</dbReference>
<evidence type="ECO:0000313" key="3">
    <source>
        <dbReference type="Proteomes" id="UP001232063"/>
    </source>
</evidence>
<dbReference type="EMBL" id="JASJOU010000006">
    <property type="protein sequence ID" value="MDJ1502748.1"/>
    <property type="molecule type" value="Genomic_DNA"/>
</dbReference>